<protein>
    <submittedName>
        <fullName evidence="2">Uncharacterized protein</fullName>
    </submittedName>
</protein>
<name>A0A427XXT4_9TREE</name>
<evidence type="ECO:0000313" key="2">
    <source>
        <dbReference type="EMBL" id="RSH83633.1"/>
    </source>
</evidence>
<dbReference type="AlphaFoldDB" id="A0A427XXT4"/>
<evidence type="ECO:0000256" key="1">
    <source>
        <dbReference type="SAM" id="MobiDB-lite"/>
    </source>
</evidence>
<dbReference type="EMBL" id="RSCD01000024">
    <property type="protein sequence ID" value="RSH83633.1"/>
    <property type="molecule type" value="Genomic_DNA"/>
</dbReference>
<dbReference type="Proteomes" id="UP000279259">
    <property type="component" value="Unassembled WGS sequence"/>
</dbReference>
<proteinExistence type="predicted"/>
<reference evidence="2 3" key="1">
    <citation type="submission" date="2018-11" db="EMBL/GenBank/DDBJ databases">
        <title>Genome sequence of Saitozyma podzolica DSM 27192.</title>
        <authorList>
            <person name="Aliyu H."/>
            <person name="Gorte O."/>
            <person name="Ochsenreither K."/>
        </authorList>
    </citation>
    <scope>NUCLEOTIDE SEQUENCE [LARGE SCALE GENOMIC DNA]</scope>
    <source>
        <strain evidence="2 3">DSM 27192</strain>
    </source>
</reference>
<dbReference type="STRING" id="1890683.A0A427XXT4"/>
<feature type="region of interest" description="Disordered" evidence="1">
    <location>
        <begin position="105"/>
        <end position="140"/>
    </location>
</feature>
<comment type="caution">
    <text evidence="2">The sequence shown here is derived from an EMBL/GenBank/DDBJ whole genome shotgun (WGS) entry which is preliminary data.</text>
</comment>
<sequence length="140" mass="15398">MTTLLYELAVDSWADTDSIDILSSTNSRIASFPLAFVERGGDNTWRYVLDVVNQLVYPIPDQPGVITNTKGEPVNLADAPLKGSYRYEQLGSTAEPAFSRGPEYFTRFRAPNPEGSFSTRSDSKRSSTNQVGSSRAAVLR</sequence>
<organism evidence="2 3">
    <name type="scientific">Saitozyma podzolica</name>
    <dbReference type="NCBI Taxonomy" id="1890683"/>
    <lineage>
        <taxon>Eukaryota</taxon>
        <taxon>Fungi</taxon>
        <taxon>Dikarya</taxon>
        <taxon>Basidiomycota</taxon>
        <taxon>Agaricomycotina</taxon>
        <taxon>Tremellomycetes</taxon>
        <taxon>Tremellales</taxon>
        <taxon>Trimorphomycetaceae</taxon>
        <taxon>Saitozyma</taxon>
    </lineage>
</organism>
<keyword evidence="3" id="KW-1185">Reference proteome</keyword>
<gene>
    <name evidence="2" type="ORF">EHS25_005537</name>
</gene>
<dbReference type="OrthoDB" id="2567851at2759"/>
<evidence type="ECO:0000313" key="3">
    <source>
        <dbReference type="Proteomes" id="UP000279259"/>
    </source>
</evidence>
<accession>A0A427XXT4</accession>